<evidence type="ECO:0000313" key="4">
    <source>
        <dbReference type="Proteomes" id="UP001153069"/>
    </source>
</evidence>
<comment type="caution">
    <text evidence="3">The sequence shown here is derived from an EMBL/GenBank/DDBJ whole genome shotgun (WGS) entry which is preliminary data.</text>
</comment>
<feature type="region of interest" description="Disordered" evidence="2">
    <location>
        <begin position="1"/>
        <end position="57"/>
    </location>
</feature>
<dbReference type="InterPro" id="IPR002110">
    <property type="entry name" value="Ankyrin_rpt"/>
</dbReference>
<gene>
    <name evidence="3" type="ORF">SEMRO_71_G039400.1</name>
</gene>
<dbReference type="Proteomes" id="UP001153069">
    <property type="component" value="Unassembled WGS sequence"/>
</dbReference>
<dbReference type="PANTHER" id="PTHR24121:SF21">
    <property type="entry name" value="ANKYRIN REPEAT FAMILY PROTEIN"/>
    <property type="match status" value="1"/>
</dbReference>
<dbReference type="AlphaFoldDB" id="A0A9N8DDB7"/>
<dbReference type="PROSITE" id="PS50297">
    <property type="entry name" value="ANK_REP_REGION"/>
    <property type="match status" value="1"/>
</dbReference>
<dbReference type="PANTHER" id="PTHR24121">
    <property type="entry name" value="NO MECHANORECEPTOR POTENTIAL C, ISOFORM D-RELATED"/>
    <property type="match status" value="1"/>
</dbReference>
<evidence type="ECO:0000256" key="1">
    <source>
        <dbReference type="PROSITE-ProRule" id="PRU00023"/>
    </source>
</evidence>
<feature type="repeat" description="ANK" evidence="1">
    <location>
        <begin position="242"/>
        <end position="263"/>
    </location>
</feature>
<dbReference type="Pfam" id="PF12796">
    <property type="entry name" value="Ank_2"/>
    <property type="match status" value="1"/>
</dbReference>
<dbReference type="InterPro" id="IPR036770">
    <property type="entry name" value="Ankyrin_rpt-contain_sf"/>
</dbReference>
<name>A0A9N8DDB7_9STRA</name>
<protein>
    <submittedName>
        <fullName evidence="3">ANK</fullName>
    </submittedName>
</protein>
<reference evidence="3" key="1">
    <citation type="submission" date="2020-06" db="EMBL/GenBank/DDBJ databases">
        <authorList>
            <consortium name="Plant Systems Biology data submission"/>
        </authorList>
    </citation>
    <scope>NUCLEOTIDE SEQUENCE</scope>
    <source>
        <strain evidence="3">D6</strain>
    </source>
</reference>
<proteinExistence type="predicted"/>
<dbReference type="SUPFAM" id="SSF48403">
    <property type="entry name" value="Ankyrin repeat"/>
    <property type="match status" value="1"/>
</dbReference>
<dbReference type="OrthoDB" id="341259at2759"/>
<evidence type="ECO:0000256" key="2">
    <source>
        <dbReference type="SAM" id="MobiDB-lite"/>
    </source>
</evidence>
<evidence type="ECO:0000313" key="3">
    <source>
        <dbReference type="EMBL" id="CAB9499896.1"/>
    </source>
</evidence>
<feature type="region of interest" description="Disordered" evidence="2">
    <location>
        <begin position="130"/>
        <end position="163"/>
    </location>
</feature>
<feature type="compositionally biased region" description="Acidic residues" evidence="2">
    <location>
        <begin position="1"/>
        <end position="17"/>
    </location>
</feature>
<dbReference type="EMBL" id="CAICTM010000070">
    <property type="protein sequence ID" value="CAB9499896.1"/>
    <property type="molecule type" value="Genomic_DNA"/>
</dbReference>
<sequence>MAPATEPEEESEDETSDDSSKDTAGSGSVISDATDTDVDDSSASYSTCSTGTDSSLGNLIASMGGIAGMGKDTKDTKTMAKTVQAGKLKRRLSTPNMMQMQLEVAPSTIENNEHRDALLRFLDRMNNTESYFQDPNTDGDDNVSGRRKVSSTGALEDLRKNTVDRDNPSHYFKAMVEGDLPKQNRTLFTDKYWENYFTPITQARRNAYKGNVVKAIRDQDLETLKKILTTEGDASMEACNAQGETLLHLACRRRNHELVKFLVITAHVSIKVRDDYHKTPLHEVCWYTEPRNPSQFHSVEFLMVLAPELFFAKDKRGFTPLQYAPKSSWKGWCRFLARNKESIRSKVRNMDFGGGF</sequence>
<feature type="compositionally biased region" description="Polar residues" evidence="2">
    <location>
        <begin position="45"/>
        <end position="57"/>
    </location>
</feature>
<dbReference type="PROSITE" id="PS50088">
    <property type="entry name" value="ANK_REPEAT"/>
    <property type="match status" value="1"/>
</dbReference>
<keyword evidence="4" id="KW-1185">Reference proteome</keyword>
<dbReference type="Gene3D" id="1.25.40.20">
    <property type="entry name" value="Ankyrin repeat-containing domain"/>
    <property type="match status" value="1"/>
</dbReference>
<keyword evidence="1" id="KW-0040">ANK repeat</keyword>
<organism evidence="3 4">
    <name type="scientific">Seminavis robusta</name>
    <dbReference type="NCBI Taxonomy" id="568900"/>
    <lineage>
        <taxon>Eukaryota</taxon>
        <taxon>Sar</taxon>
        <taxon>Stramenopiles</taxon>
        <taxon>Ochrophyta</taxon>
        <taxon>Bacillariophyta</taxon>
        <taxon>Bacillariophyceae</taxon>
        <taxon>Bacillariophycidae</taxon>
        <taxon>Naviculales</taxon>
        <taxon>Naviculaceae</taxon>
        <taxon>Seminavis</taxon>
    </lineage>
</organism>
<accession>A0A9N8DDB7</accession>